<dbReference type="EMBL" id="QBIU01000001">
    <property type="protein sequence ID" value="MWV68487.1"/>
    <property type="molecule type" value="Genomic_DNA"/>
</dbReference>
<protein>
    <submittedName>
        <fullName evidence="2">Outer membrane beta-barrel protein</fullName>
    </submittedName>
</protein>
<reference evidence="1 4" key="4">
    <citation type="submission" date="2019-12" db="EMBL/GenBank/DDBJ databases">
        <title>Multi-Generational Helicobacter saguini Isolates.</title>
        <authorList>
            <person name="Mannion A."/>
            <person name="Shen Z."/>
            <person name="Fox J.G."/>
        </authorList>
    </citation>
    <scope>NUCLEOTIDE SEQUENCE [LARGE SCALE GENOMIC DNA]</scope>
    <source>
        <strain evidence="1">16-048</strain>
        <strain evidence="4">16-048 (F4)</strain>
    </source>
</reference>
<keyword evidence="3" id="KW-1185">Reference proteome</keyword>
<proteinExistence type="predicted"/>
<gene>
    <name evidence="1" type="ORF">DCO61_00180</name>
    <name evidence="2" type="ORF">LS64_000985</name>
</gene>
<dbReference type="OrthoDB" id="5319509at2"/>
<dbReference type="Proteomes" id="UP000029714">
    <property type="component" value="Unassembled WGS sequence"/>
</dbReference>
<reference evidence="2 3" key="2">
    <citation type="journal article" date="2016" name="Infect. Immun.">
        <title>Helicobacter saguini, a Novel Helicobacter Isolated from Cotton-Top Tamarins with Ulcerative Colitis, Has Proinflammatory Properties and Induces Typhlocolitis and Dysplasia in Gnotobiotic IL-10-/- Mice.</title>
        <authorList>
            <person name="Shen Z."/>
            <person name="Mannion A."/>
            <person name="Whary M.T."/>
            <person name="Muthupalani S."/>
            <person name="Sheh A."/>
            <person name="Feng Y."/>
            <person name="Gong G."/>
            <person name="Vandamme P."/>
            <person name="Holcombe H.R."/>
            <person name="Paster B.J."/>
            <person name="Fox J.G."/>
        </authorList>
    </citation>
    <scope>NUCLEOTIDE SEQUENCE [LARGE SCALE GENOMIC DNA]</scope>
    <source>
        <strain evidence="2 3">MIT 97-6194</strain>
    </source>
</reference>
<dbReference type="Pfam" id="PF01856">
    <property type="entry name" value="HP_OMP"/>
    <property type="match status" value="1"/>
</dbReference>
<organism evidence="2 3">
    <name type="scientific">Helicobacter saguini</name>
    <dbReference type="NCBI Taxonomy" id="1548018"/>
    <lineage>
        <taxon>Bacteria</taxon>
        <taxon>Pseudomonadati</taxon>
        <taxon>Campylobacterota</taxon>
        <taxon>Epsilonproteobacteria</taxon>
        <taxon>Campylobacterales</taxon>
        <taxon>Helicobacteraceae</taxon>
        <taxon>Helicobacter</taxon>
    </lineage>
</organism>
<evidence type="ECO:0000313" key="4">
    <source>
        <dbReference type="Proteomes" id="UP000477070"/>
    </source>
</evidence>
<dbReference type="InterPro" id="IPR002718">
    <property type="entry name" value="OMP_Helicobacter"/>
</dbReference>
<dbReference type="RefSeq" id="WP_034570806.1">
    <property type="nucleotide sequence ID" value="NZ_JRMP02000001.1"/>
</dbReference>
<accession>A0A099B826</accession>
<dbReference type="AlphaFoldDB" id="A0A099B826"/>
<comment type="caution">
    <text evidence="2">The sequence shown here is derived from an EMBL/GenBank/DDBJ whole genome shotgun (WGS) entry which is preliminary data.</text>
</comment>
<evidence type="ECO:0000313" key="2">
    <source>
        <dbReference type="EMBL" id="TLD95967.1"/>
    </source>
</evidence>
<evidence type="ECO:0000313" key="3">
    <source>
        <dbReference type="Proteomes" id="UP000029714"/>
    </source>
</evidence>
<dbReference type="Proteomes" id="UP000477070">
    <property type="component" value="Unassembled WGS sequence"/>
</dbReference>
<reference evidence="2" key="3">
    <citation type="submission" date="2018-04" db="EMBL/GenBank/DDBJ databases">
        <authorList>
            <person name="Sheh A."/>
            <person name="Shen Z."/>
            <person name="Mannion A.J."/>
            <person name="Fox J.G."/>
        </authorList>
    </citation>
    <scope>NUCLEOTIDE SEQUENCE</scope>
    <source>
        <strain evidence="2">MIT 97-6194</strain>
    </source>
</reference>
<evidence type="ECO:0000313" key="1">
    <source>
        <dbReference type="EMBL" id="MWV68487.1"/>
    </source>
</evidence>
<reference evidence="2 3" key="1">
    <citation type="journal article" date="2014" name="Genome Announc.">
        <title>Draft genome sequences of eight enterohepatic helicobacter species isolated from both laboratory and wild rodents.</title>
        <authorList>
            <person name="Sheh A."/>
            <person name="Shen Z."/>
            <person name="Fox J.G."/>
        </authorList>
    </citation>
    <scope>NUCLEOTIDE SEQUENCE [LARGE SCALE GENOMIC DNA]</scope>
    <source>
        <strain evidence="2 3">MIT 97-6194</strain>
    </source>
</reference>
<sequence>MVFNKLKLLGIGSVVAFCSILNVVNAEVVEEKSRAFFGVQAGSSWFRIRHVGWGFDTVNQVRVSAENSYNYTYANYGILGGYELWFMDYLGLRLYANYTLMGYASIMQFGGGADVIWNFMNVGGGNLGIFGGFQAMGVYFSGSWVGIASNNGRNWGFDMAANIGVRWSLDNHVVEIFGKIPFIESKTYENYMDGEVFQQRFTRELFALNLRYVYRF</sequence>
<name>A0A099B826_9HELI</name>
<dbReference type="EMBL" id="JRMP02000001">
    <property type="protein sequence ID" value="TLD95967.1"/>
    <property type="molecule type" value="Genomic_DNA"/>
</dbReference>